<feature type="signal peptide" evidence="1">
    <location>
        <begin position="1"/>
        <end position="25"/>
    </location>
</feature>
<dbReference type="AlphaFoldDB" id="A0A2U1ZTP8"/>
<keyword evidence="1" id="KW-0732">Signal</keyword>
<dbReference type="Proteomes" id="UP000245166">
    <property type="component" value="Unassembled WGS sequence"/>
</dbReference>
<dbReference type="PROSITE" id="PS51257">
    <property type="entry name" value="PROKAR_LIPOPROTEIN"/>
    <property type="match status" value="1"/>
</dbReference>
<dbReference type="OrthoDB" id="3403621at2"/>
<comment type="caution">
    <text evidence="2">The sequence shown here is derived from an EMBL/GenBank/DDBJ whole genome shotgun (WGS) entry which is preliminary data.</text>
</comment>
<feature type="chain" id="PRO_5038796916" evidence="1">
    <location>
        <begin position="26"/>
        <end position="343"/>
    </location>
</feature>
<protein>
    <submittedName>
        <fullName evidence="2">Uncharacterized protein</fullName>
    </submittedName>
</protein>
<evidence type="ECO:0000256" key="1">
    <source>
        <dbReference type="SAM" id="SignalP"/>
    </source>
</evidence>
<proteinExistence type="predicted"/>
<gene>
    <name evidence="2" type="ORF">C8046_06510</name>
</gene>
<reference evidence="2 3" key="1">
    <citation type="submission" date="2018-03" db="EMBL/GenBank/DDBJ databases">
        <title>Genome assembly of novel Miniimonas species PCH200.</title>
        <authorList>
            <person name="Thakur V."/>
            <person name="Kumar V."/>
            <person name="Singh D."/>
        </authorList>
    </citation>
    <scope>NUCLEOTIDE SEQUENCE [LARGE SCALE GENOMIC DNA]</scope>
    <source>
        <strain evidence="2 3">PCH200</strain>
    </source>
</reference>
<organism evidence="2 3">
    <name type="scientific">Serinibacter arcticus</name>
    <dbReference type="NCBI Taxonomy" id="1655435"/>
    <lineage>
        <taxon>Bacteria</taxon>
        <taxon>Bacillati</taxon>
        <taxon>Actinomycetota</taxon>
        <taxon>Actinomycetes</taxon>
        <taxon>Micrococcales</taxon>
        <taxon>Beutenbergiaceae</taxon>
        <taxon>Serinibacter</taxon>
    </lineage>
</organism>
<accession>A0A2U1ZTP8</accession>
<evidence type="ECO:0000313" key="3">
    <source>
        <dbReference type="Proteomes" id="UP000245166"/>
    </source>
</evidence>
<dbReference type="EMBL" id="PYHR01000002">
    <property type="protein sequence ID" value="PWD50358.1"/>
    <property type="molecule type" value="Genomic_DNA"/>
</dbReference>
<dbReference type="RefSeq" id="WP_109228740.1">
    <property type="nucleotide sequence ID" value="NZ_PYHR01000002.1"/>
</dbReference>
<name>A0A2U1ZTP8_9MICO</name>
<evidence type="ECO:0000313" key="2">
    <source>
        <dbReference type="EMBL" id="PWD50358.1"/>
    </source>
</evidence>
<keyword evidence="3" id="KW-1185">Reference proteome</keyword>
<sequence length="343" mass="37729">MSHLSRTIWASAAAATLALGLTACGSDGGGGGGGGGGDLSYEDSPLAVYFGAGQAEEDFDMEAEQARMDEENTRVEQLVAECMAEQGFEYTPNTNTGSFVSGPGMDEDYDPVENARQFGYGAFTYEDMAGEDAAEEYVDPNADYLESMSESEQTAFNEALWGPSVEYDEDAEMETEWNWEDSGCYGSAQHQVYEVESDTAGQQDVWSDPRWTELTEGINQLYTSMQEDPRLDEINTAWAECMADAGHPDHANPQAAMESIYELSNAQWEEHADDPEYMGPTGAELEELKATEIELATADYTCQEETDYADEQLRLQFEIEQEFVDENKAELEAFAEAMAGAQP</sequence>